<feature type="compositionally biased region" description="Basic residues" evidence="2">
    <location>
        <begin position="1"/>
        <end position="12"/>
    </location>
</feature>
<evidence type="ECO:0000256" key="2">
    <source>
        <dbReference type="SAM" id="MobiDB-lite"/>
    </source>
</evidence>
<dbReference type="AlphaFoldDB" id="A0A3A2ZVX1"/>
<comment type="caution">
    <text evidence="3">The sequence shown here is derived from an EMBL/GenBank/DDBJ whole genome shotgun (WGS) entry which is preliminary data.</text>
</comment>
<evidence type="ECO:0000256" key="1">
    <source>
        <dbReference type="SAM" id="Coils"/>
    </source>
</evidence>
<feature type="region of interest" description="Disordered" evidence="2">
    <location>
        <begin position="203"/>
        <end position="248"/>
    </location>
</feature>
<gene>
    <name evidence="3" type="ORF">PHISCL_02097</name>
</gene>
<sequence length="778" mass="87328">MDSREIRKKRRSSPILYTDNQPPLTRKRKSQLESLHAEERSNSTSRVDSEHNVEQQSLSTTLRKPRKKVRFSDPGPQLQNSLDGNSTGLTPALMRTSFEAPDSSNTGSIAHTPTRRTRRRSTPIPQSRRTLDPLFPYDDASPERVIQFTPLRQILDPRTRRRIQRTGLSDEMNHIAREKRECSNYQKALQTLRTERDALKQELENARQPRLRGTEQLESPSTGAISSGPEGDGNTSLANGDGDTIMINDSGIEGETMLLSDSPDIRGINECLSSIPEGLSLLSNGYSSNEASTQTNNRDKEQEDEALALSLDLEAARKEKRDLFNACRSHLPSLDGTAIGQSLRYASPPPDFLDQIIPTLKNAMDRASDATRALGCVREELSNLGFAGDNVSEIISEMRSQFRSARLGLECAVPGETANASLEDGSATLSALVGRVELLVKSLDEERKRHDGALGREVALRGQFNNQLFRYEVASGKIRSLEDAISSSAAHIYRARERMQNLEREGREQAVGIDRLNAALDKYREEVKDLEIIVTRLEEENATCKEKHQQEVAELAEKVADEEKARRDAESAVVAHEAHIRELEESLEQNRIRACDLTAHVESLEREKERAVRNSEEKTAEQLKHHEREIGSMNVRVSELSTSLEAARAEADKLRRSKTGLEEQLQLEIHARDELLDKWEADQARSFAYMKETVKADRRKSKVRAANWELRSDDIHSDNSNIGSEPITPVSMTRFVDVEVGRGKHRRRLDSGIGILSEDMLDDDDAQEINLPSDPANL</sequence>
<evidence type="ECO:0000313" key="3">
    <source>
        <dbReference type="EMBL" id="RJE25557.1"/>
    </source>
</evidence>
<dbReference type="EMBL" id="MVGC01000044">
    <property type="protein sequence ID" value="RJE25557.1"/>
    <property type="molecule type" value="Genomic_DNA"/>
</dbReference>
<protein>
    <submittedName>
        <fullName evidence="3">Uncharacterized protein</fullName>
    </submittedName>
</protein>
<organism evidence="3 4">
    <name type="scientific">Aspergillus sclerotialis</name>
    <dbReference type="NCBI Taxonomy" id="2070753"/>
    <lineage>
        <taxon>Eukaryota</taxon>
        <taxon>Fungi</taxon>
        <taxon>Dikarya</taxon>
        <taxon>Ascomycota</taxon>
        <taxon>Pezizomycotina</taxon>
        <taxon>Eurotiomycetes</taxon>
        <taxon>Eurotiomycetidae</taxon>
        <taxon>Eurotiales</taxon>
        <taxon>Aspergillaceae</taxon>
        <taxon>Aspergillus</taxon>
        <taxon>Aspergillus subgen. Polypaecilum</taxon>
    </lineage>
</organism>
<dbReference type="Proteomes" id="UP000266188">
    <property type="component" value="Unassembled WGS sequence"/>
</dbReference>
<dbReference type="STRING" id="2070753.A0A3A2ZVX1"/>
<keyword evidence="4" id="KW-1185">Reference proteome</keyword>
<evidence type="ECO:0000313" key="4">
    <source>
        <dbReference type="Proteomes" id="UP000266188"/>
    </source>
</evidence>
<feature type="coiled-coil region" evidence="1">
    <location>
        <begin position="513"/>
        <end position="664"/>
    </location>
</feature>
<keyword evidence="1" id="KW-0175">Coiled coil</keyword>
<feature type="compositionally biased region" description="Basic and acidic residues" evidence="2">
    <location>
        <begin position="203"/>
        <end position="215"/>
    </location>
</feature>
<feature type="compositionally biased region" description="Polar residues" evidence="2">
    <location>
        <begin position="102"/>
        <end position="111"/>
    </location>
</feature>
<feature type="compositionally biased region" description="Basic and acidic residues" evidence="2">
    <location>
        <begin position="35"/>
        <end position="53"/>
    </location>
</feature>
<accession>A0A3A2ZVX1</accession>
<feature type="region of interest" description="Disordered" evidence="2">
    <location>
        <begin position="1"/>
        <end position="138"/>
    </location>
</feature>
<feature type="compositionally biased region" description="Polar residues" evidence="2">
    <location>
        <begin position="216"/>
        <end position="225"/>
    </location>
</feature>
<feature type="compositionally biased region" description="Polar residues" evidence="2">
    <location>
        <begin position="77"/>
        <end position="89"/>
    </location>
</feature>
<dbReference type="OrthoDB" id="3532430at2759"/>
<name>A0A3A2ZVX1_9EURO</name>
<proteinExistence type="predicted"/>
<reference evidence="4" key="1">
    <citation type="submission" date="2017-02" db="EMBL/GenBank/DDBJ databases">
        <authorList>
            <person name="Tafer H."/>
            <person name="Lopandic K."/>
        </authorList>
    </citation>
    <scope>NUCLEOTIDE SEQUENCE [LARGE SCALE GENOMIC DNA]</scope>
    <source>
        <strain evidence="4">CBS 366.77</strain>
    </source>
</reference>